<dbReference type="SUPFAM" id="SSF116734">
    <property type="entry name" value="DNA methylase specificity domain"/>
    <property type="match status" value="2"/>
</dbReference>
<evidence type="ECO:0000256" key="1">
    <source>
        <dbReference type="ARBA" id="ARBA00010923"/>
    </source>
</evidence>
<dbReference type="EMBL" id="AP021927">
    <property type="protein sequence ID" value="BBQ29382.1"/>
    <property type="molecule type" value="Genomic_DNA"/>
</dbReference>
<reference evidence="6 7" key="1">
    <citation type="submission" date="2019-12" db="EMBL/GenBank/DDBJ databases">
        <title>complete genome sequences of Aeromonas caviae str. WP2-W18-ESBL-01 isolated from wastewater treatment plant effluent.</title>
        <authorList>
            <person name="Sekizuka T."/>
            <person name="Itokawa K."/>
            <person name="Yatsu K."/>
            <person name="Inamine Y."/>
            <person name="Kuroda M."/>
        </authorList>
    </citation>
    <scope>NUCLEOTIDE SEQUENCE [LARGE SCALE GENOMIC DNA]</scope>
    <source>
        <strain evidence="6 7">WP2-W18-ESBL-01</strain>
    </source>
</reference>
<sequence length="459" mass="50621">MAEQMMQEAAGKAIPAGYQQTEVGAIPEDWEAIPLGGICKVQGGFAFKSEKFKKTGVPILRISNIQSGFLDVNEVVYYAVGEKIPKQFEVHDGDALIAMSGATTGKVGVYNKNEVAYLNQRVGKFVLYGNADMKYIQHVVGSDLYKSALSNMLEQGAQPNISSSQLERIIIRKPTLEIEQKIIANVLSDSDALIDALEQLIAKKQAIKSATMQQLLTGRTRLPAFALRPDGTPKGYKPSELGDIPEDWEVESVYELANNQKALFDDGDWIEAEHITDKGVRLIQTGNIGIGSFIEKDTKKYVYEKSFESLRCKELHVGDLLICRLAEPAGRACILPDIGEPKVITSVDVTIFRPDRHIANRDFLVQYFSSTEWFKSVQEQVGGTTHKRISRGALGRLLMPYPSLDEQTAIATILSDMDNELQALTQKLEKARALKQGMMQQLLTGKIRLPLAAGAQTGA</sequence>
<evidence type="ECO:0000256" key="2">
    <source>
        <dbReference type="ARBA" id="ARBA00022747"/>
    </source>
</evidence>
<keyword evidence="2" id="KW-0680">Restriction system</keyword>
<dbReference type="CDD" id="cd17278">
    <property type="entry name" value="RMtype1_S_LdeBORF1052P-TRD2-CR2"/>
    <property type="match status" value="1"/>
</dbReference>
<keyword evidence="3" id="KW-0238">DNA-binding</keyword>
<organism evidence="6 7">
    <name type="scientific">Aeromonas caviae</name>
    <name type="common">Aeromonas punctata</name>
    <dbReference type="NCBI Taxonomy" id="648"/>
    <lineage>
        <taxon>Bacteria</taxon>
        <taxon>Pseudomonadati</taxon>
        <taxon>Pseudomonadota</taxon>
        <taxon>Gammaproteobacteria</taxon>
        <taxon>Aeromonadales</taxon>
        <taxon>Aeromonadaceae</taxon>
        <taxon>Aeromonas</taxon>
    </lineage>
</organism>
<gene>
    <name evidence="6" type="ORF">WP2W18E01_09640</name>
</gene>
<evidence type="ECO:0000259" key="5">
    <source>
        <dbReference type="Pfam" id="PF01420"/>
    </source>
</evidence>
<dbReference type="REBASE" id="410987">
    <property type="entry name" value="S.AcaWP2ORF9630P"/>
</dbReference>
<dbReference type="RefSeq" id="WP_182935896.1">
    <property type="nucleotide sequence ID" value="NZ_AP021927.1"/>
</dbReference>
<feature type="domain" description="Type I restriction modification DNA specificity" evidence="5">
    <location>
        <begin position="27"/>
        <end position="202"/>
    </location>
</feature>
<dbReference type="GO" id="GO:0003677">
    <property type="term" value="F:DNA binding"/>
    <property type="evidence" value="ECO:0007669"/>
    <property type="project" value="UniProtKB-KW"/>
</dbReference>
<proteinExistence type="inferred from homology"/>
<evidence type="ECO:0000313" key="7">
    <source>
        <dbReference type="Proteomes" id="UP000515756"/>
    </source>
</evidence>
<accession>A0A6S4T8Y8</accession>
<dbReference type="InterPro" id="IPR044946">
    <property type="entry name" value="Restrct_endonuc_typeI_TRD_sf"/>
</dbReference>
<evidence type="ECO:0000256" key="3">
    <source>
        <dbReference type="ARBA" id="ARBA00023125"/>
    </source>
</evidence>
<dbReference type="AlphaFoldDB" id="A0A6S4T8Y8"/>
<keyword evidence="4" id="KW-0175">Coiled coil</keyword>
<name>A0A6S4T8Y8_AERCA</name>
<dbReference type="Gene3D" id="1.10.287.1120">
    <property type="entry name" value="Bipartite methylase S protein"/>
    <property type="match status" value="1"/>
</dbReference>
<protein>
    <submittedName>
        <fullName evidence="6">Type I site-specific deoxyribonuclease specificity subunit</fullName>
    </submittedName>
</protein>
<dbReference type="InterPro" id="IPR000055">
    <property type="entry name" value="Restrct_endonuc_typeI_TRD"/>
</dbReference>
<feature type="coiled-coil region" evidence="4">
    <location>
        <begin position="414"/>
        <end position="441"/>
    </location>
</feature>
<feature type="domain" description="Type I restriction modification DNA specificity" evidence="5">
    <location>
        <begin position="245"/>
        <end position="428"/>
    </location>
</feature>
<dbReference type="PANTHER" id="PTHR30408:SF12">
    <property type="entry name" value="TYPE I RESTRICTION ENZYME MJAVIII SPECIFICITY SUBUNIT"/>
    <property type="match status" value="1"/>
</dbReference>
<dbReference type="Proteomes" id="UP000515756">
    <property type="component" value="Chromosome"/>
</dbReference>
<evidence type="ECO:0000313" key="6">
    <source>
        <dbReference type="EMBL" id="BBQ29382.1"/>
    </source>
</evidence>
<dbReference type="InterPro" id="IPR052021">
    <property type="entry name" value="Type-I_RS_S_subunit"/>
</dbReference>
<comment type="similarity">
    <text evidence="1">Belongs to the type-I restriction system S methylase family.</text>
</comment>
<evidence type="ECO:0000256" key="4">
    <source>
        <dbReference type="SAM" id="Coils"/>
    </source>
</evidence>
<dbReference type="GO" id="GO:0009307">
    <property type="term" value="P:DNA restriction-modification system"/>
    <property type="evidence" value="ECO:0007669"/>
    <property type="project" value="UniProtKB-KW"/>
</dbReference>
<dbReference type="PANTHER" id="PTHR30408">
    <property type="entry name" value="TYPE-1 RESTRICTION ENZYME ECOKI SPECIFICITY PROTEIN"/>
    <property type="match status" value="1"/>
</dbReference>
<dbReference type="Gene3D" id="3.90.220.20">
    <property type="entry name" value="DNA methylase specificity domains"/>
    <property type="match status" value="2"/>
</dbReference>
<dbReference type="Pfam" id="PF01420">
    <property type="entry name" value="Methylase_S"/>
    <property type="match status" value="2"/>
</dbReference>